<evidence type="ECO:0000256" key="8">
    <source>
        <dbReference type="ARBA" id="ARBA00023143"/>
    </source>
</evidence>
<evidence type="ECO:0000256" key="10">
    <source>
        <dbReference type="RuleBase" id="RU362071"/>
    </source>
</evidence>
<reference evidence="11 12" key="1">
    <citation type="submission" date="2018-08" db="EMBL/GenBank/DDBJ databases">
        <title>Genomic Encyclopedia of Type Strains, Phase IV (KMG-IV): sequencing the most valuable type-strain genomes for metagenomic binning, comparative biology and taxonomic classification.</title>
        <authorList>
            <person name="Goeker M."/>
        </authorList>
    </citation>
    <scope>NUCLEOTIDE SEQUENCE [LARGE SCALE GENOMIC DNA]</scope>
    <source>
        <strain evidence="11 12">BW863</strain>
    </source>
</reference>
<dbReference type="PANTHER" id="PTHR30065:SF8">
    <property type="entry name" value="FLAGELLAR BIOSYNTHETIC PROTEIN FLIR"/>
    <property type="match status" value="1"/>
</dbReference>
<dbReference type="OrthoDB" id="9779817at2"/>
<keyword evidence="12" id="KW-1185">Reference proteome</keyword>
<gene>
    <name evidence="11" type="ORF">DES32_2133</name>
</gene>
<dbReference type="GO" id="GO:0044780">
    <property type="term" value="P:bacterial-type flagellum assembly"/>
    <property type="evidence" value="ECO:0007669"/>
    <property type="project" value="UniProtKB-UniRule"/>
</dbReference>
<organism evidence="11 12">
    <name type="scientific">Methylovirgula ligni</name>
    <dbReference type="NCBI Taxonomy" id="569860"/>
    <lineage>
        <taxon>Bacteria</taxon>
        <taxon>Pseudomonadati</taxon>
        <taxon>Pseudomonadota</taxon>
        <taxon>Alphaproteobacteria</taxon>
        <taxon>Hyphomicrobiales</taxon>
        <taxon>Beijerinckiaceae</taxon>
        <taxon>Methylovirgula</taxon>
    </lineage>
</organism>
<keyword evidence="11" id="KW-0969">Cilium</keyword>
<evidence type="ECO:0000313" key="11">
    <source>
        <dbReference type="EMBL" id="REF86088.1"/>
    </source>
</evidence>
<evidence type="ECO:0000256" key="6">
    <source>
        <dbReference type="ARBA" id="ARBA00022989"/>
    </source>
</evidence>
<keyword evidence="11" id="KW-0282">Flagellum</keyword>
<dbReference type="Proteomes" id="UP000256900">
    <property type="component" value="Unassembled WGS sequence"/>
</dbReference>
<feature type="transmembrane region" description="Helical" evidence="10">
    <location>
        <begin position="213"/>
        <end position="233"/>
    </location>
</feature>
<accession>A0A3D9YV81</accession>
<evidence type="ECO:0000313" key="12">
    <source>
        <dbReference type="Proteomes" id="UP000256900"/>
    </source>
</evidence>
<evidence type="ECO:0000256" key="9">
    <source>
        <dbReference type="NCBIfam" id="TIGR01400"/>
    </source>
</evidence>
<dbReference type="PANTHER" id="PTHR30065">
    <property type="entry name" value="FLAGELLAR BIOSYNTHETIC PROTEIN FLIR"/>
    <property type="match status" value="1"/>
</dbReference>
<feature type="transmembrane region" description="Helical" evidence="10">
    <location>
        <begin position="37"/>
        <end position="55"/>
    </location>
</feature>
<dbReference type="GO" id="GO:0005886">
    <property type="term" value="C:plasma membrane"/>
    <property type="evidence" value="ECO:0007669"/>
    <property type="project" value="UniProtKB-SubCell"/>
</dbReference>
<keyword evidence="4 10" id="KW-1003">Cell membrane</keyword>
<name>A0A3D9YV81_9HYPH</name>
<keyword evidence="8 10" id="KW-0975">Bacterial flagellum</keyword>
<dbReference type="GO" id="GO:0006605">
    <property type="term" value="P:protein targeting"/>
    <property type="evidence" value="ECO:0007669"/>
    <property type="project" value="UniProtKB-UniRule"/>
</dbReference>
<dbReference type="InterPro" id="IPR002010">
    <property type="entry name" value="T3SS_IM_R"/>
</dbReference>
<feature type="transmembrane region" description="Helical" evidence="10">
    <location>
        <begin position="6"/>
        <end position="25"/>
    </location>
</feature>
<evidence type="ECO:0000256" key="4">
    <source>
        <dbReference type="ARBA" id="ARBA00022475"/>
    </source>
</evidence>
<feature type="transmembrane region" description="Helical" evidence="10">
    <location>
        <begin position="179"/>
        <end position="201"/>
    </location>
</feature>
<protein>
    <recommendedName>
        <fullName evidence="3 9">Flagellar biosynthetic protein FliR</fullName>
    </recommendedName>
</protein>
<evidence type="ECO:0000256" key="5">
    <source>
        <dbReference type="ARBA" id="ARBA00022692"/>
    </source>
</evidence>
<evidence type="ECO:0000256" key="7">
    <source>
        <dbReference type="ARBA" id="ARBA00023136"/>
    </source>
</evidence>
<comment type="similarity">
    <text evidence="2 10">Belongs to the FliR/MopE/SpaR family.</text>
</comment>
<dbReference type="NCBIfam" id="TIGR01400">
    <property type="entry name" value="fliR"/>
    <property type="match status" value="1"/>
</dbReference>
<evidence type="ECO:0000256" key="3">
    <source>
        <dbReference type="ARBA" id="ARBA00021717"/>
    </source>
</evidence>
<comment type="subcellular location">
    <subcellularLocation>
        <location evidence="10">Cell membrane</location>
        <topology evidence="10">Multi-pass membrane protein</topology>
    </subcellularLocation>
    <subcellularLocation>
        <location evidence="10">Bacterial flagellum basal body</location>
    </subcellularLocation>
</comment>
<dbReference type="EMBL" id="QUMO01000003">
    <property type="protein sequence ID" value="REF86088.1"/>
    <property type="molecule type" value="Genomic_DNA"/>
</dbReference>
<dbReference type="PRINTS" id="PR00953">
    <property type="entry name" value="TYPE3IMRPROT"/>
</dbReference>
<dbReference type="InterPro" id="IPR006303">
    <property type="entry name" value="FliR"/>
</dbReference>
<keyword evidence="7 10" id="KW-0472">Membrane</keyword>
<keyword evidence="6 10" id="KW-1133">Transmembrane helix</keyword>
<dbReference type="Pfam" id="PF01311">
    <property type="entry name" value="Bac_export_1"/>
    <property type="match status" value="1"/>
</dbReference>
<dbReference type="AlphaFoldDB" id="A0A3D9YV81"/>
<dbReference type="GO" id="GO:0009425">
    <property type="term" value="C:bacterial-type flagellum basal body"/>
    <property type="evidence" value="ECO:0007669"/>
    <property type="project" value="UniProtKB-SubCell"/>
</dbReference>
<evidence type="ECO:0000256" key="2">
    <source>
        <dbReference type="ARBA" id="ARBA00009772"/>
    </source>
</evidence>
<proteinExistence type="inferred from homology"/>
<comment type="function">
    <text evidence="1 10">Role in flagellar biosynthesis.</text>
</comment>
<comment type="caution">
    <text evidence="11">The sequence shown here is derived from an EMBL/GenBank/DDBJ whole genome shotgun (WGS) entry which is preliminary data.</text>
</comment>
<comment type="caution">
    <text evidence="10">Lacks conserved residue(s) required for the propagation of feature annotation.</text>
</comment>
<sequence>MNGIGANAVLTAFILFCRIGGCLMLMPGFSSPRVPMVVRLFLCFAITLALVPFLGGEIEKLIGDVSAVSLLRLVVSELLIGGLIGLMGRIFFAALETLGTAVAMQIGLTNALGVPMDEAEPLPAVTEFLTFLATTLLFVTDLHLEVIRGIVASYRTLPVASGFGPQFGLIQVADTLSKAFFLGLRVASPFILFGLVFNLAVGLANKLTPQIQVYFITTPFAIAGGIVLFYFTFKQIIEIFMAGFSNWLAGG</sequence>
<keyword evidence="11" id="KW-0966">Cell projection</keyword>
<keyword evidence="5 10" id="KW-0812">Transmembrane</keyword>
<evidence type="ECO:0000256" key="1">
    <source>
        <dbReference type="ARBA" id="ARBA00002578"/>
    </source>
</evidence>